<dbReference type="Pfam" id="PF00194">
    <property type="entry name" value="Carb_anhydrase"/>
    <property type="match status" value="1"/>
</dbReference>
<dbReference type="InterPro" id="IPR036398">
    <property type="entry name" value="CA_dom_sf"/>
</dbReference>
<accession>A0A0B1TJS0</accession>
<organism evidence="3 4">
    <name type="scientific">Oesophagostomum dentatum</name>
    <name type="common">Nodular worm</name>
    <dbReference type="NCBI Taxonomy" id="61180"/>
    <lineage>
        <taxon>Eukaryota</taxon>
        <taxon>Metazoa</taxon>
        <taxon>Ecdysozoa</taxon>
        <taxon>Nematoda</taxon>
        <taxon>Chromadorea</taxon>
        <taxon>Rhabditida</taxon>
        <taxon>Rhabditina</taxon>
        <taxon>Rhabditomorpha</taxon>
        <taxon>Strongyloidea</taxon>
        <taxon>Strongylidae</taxon>
        <taxon>Oesophagostomum</taxon>
    </lineage>
</organism>
<dbReference type="GO" id="GO:0008270">
    <property type="term" value="F:zinc ion binding"/>
    <property type="evidence" value="ECO:0007669"/>
    <property type="project" value="InterPro"/>
</dbReference>
<dbReference type="SUPFAM" id="SSF51069">
    <property type="entry name" value="Carbonic anhydrase"/>
    <property type="match status" value="1"/>
</dbReference>
<keyword evidence="4" id="KW-1185">Reference proteome</keyword>
<protein>
    <recommendedName>
        <fullName evidence="2">Alpha-carbonic anhydrase domain-containing protein</fullName>
    </recommendedName>
</protein>
<dbReference type="InterPro" id="IPR001148">
    <property type="entry name" value="CA_dom"/>
</dbReference>
<dbReference type="PANTHER" id="PTHR18952">
    <property type="entry name" value="CARBONIC ANHYDRASE"/>
    <property type="match status" value="1"/>
</dbReference>
<dbReference type="PROSITE" id="PS51144">
    <property type="entry name" value="ALPHA_CA_2"/>
    <property type="match status" value="1"/>
</dbReference>
<feature type="domain" description="Alpha-carbonic anhydrase" evidence="2">
    <location>
        <begin position="1"/>
        <end position="132"/>
    </location>
</feature>
<evidence type="ECO:0000313" key="3">
    <source>
        <dbReference type="EMBL" id="KHJ97803.1"/>
    </source>
</evidence>
<dbReference type="EMBL" id="KN549397">
    <property type="protein sequence ID" value="KHJ97803.1"/>
    <property type="molecule type" value="Genomic_DNA"/>
</dbReference>
<comment type="similarity">
    <text evidence="1">Belongs to the alpha-carbonic anhydrase family.</text>
</comment>
<dbReference type="GO" id="GO:0005737">
    <property type="term" value="C:cytoplasm"/>
    <property type="evidence" value="ECO:0007669"/>
    <property type="project" value="TreeGrafter"/>
</dbReference>
<evidence type="ECO:0000259" key="2">
    <source>
        <dbReference type="PROSITE" id="PS51144"/>
    </source>
</evidence>
<evidence type="ECO:0000256" key="1">
    <source>
        <dbReference type="ARBA" id="ARBA00010718"/>
    </source>
</evidence>
<evidence type="ECO:0000313" key="4">
    <source>
        <dbReference type="Proteomes" id="UP000053660"/>
    </source>
</evidence>
<proteinExistence type="inferred from homology"/>
<reference evidence="3 4" key="1">
    <citation type="submission" date="2014-03" db="EMBL/GenBank/DDBJ databases">
        <title>Draft genome of the hookworm Oesophagostomum dentatum.</title>
        <authorList>
            <person name="Mitreva M."/>
        </authorList>
    </citation>
    <scope>NUCLEOTIDE SEQUENCE [LARGE SCALE GENOMIC DNA]</scope>
    <source>
        <strain evidence="3 4">OD-Hann</strain>
    </source>
</reference>
<sequence length="132" mass="14615">MDTGEKGMTVALNIASTIHFVFWNSNYPLEEAGNHSDGMAVLAVFLVEGKYNHDYGHITGSILEARSTMGPVAVPDTFDLSRLLPRGSDYIFYEGSLTTPPYTECVLWTVMLRPVEVSVNQVNLCTSLLFYS</sequence>
<dbReference type="Proteomes" id="UP000053660">
    <property type="component" value="Unassembled WGS sequence"/>
</dbReference>
<gene>
    <name evidence="3" type="ORF">OESDEN_02215</name>
</gene>
<dbReference type="OrthoDB" id="429145at2759"/>
<dbReference type="SMART" id="SM01057">
    <property type="entry name" value="Carb_anhydrase"/>
    <property type="match status" value="1"/>
</dbReference>
<dbReference type="AlphaFoldDB" id="A0A0B1TJS0"/>
<name>A0A0B1TJS0_OESDE</name>
<dbReference type="GO" id="GO:0004089">
    <property type="term" value="F:carbonate dehydratase activity"/>
    <property type="evidence" value="ECO:0007669"/>
    <property type="project" value="InterPro"/>
</dbReference>
<dbReference type="Gene3D" id="3.10.200.10">
    <property type="entry name" value="Alpha carbonic anhydrase"/>
    <property type="match status" value="1"/>
</dbReference>
<dbReference type="PANTHER" id="PTHR18952:SF124">
    <property type="entry name" value="CARBONIC ANHYDRASE 7"/>
    <property type="match status" value="1"/>
</dbReference>
<dbReference type="InterPro" id="IPR023561">
    <property type="entry name" value="Carbonic_anhydrase_a-class"/>
</dbReference>